<evidence type="ECO:0000313" key="6">
    <source>
        <dbReference type="EMBL" id="RFS81402.1"/>
    </source>
</evidence>
<keyword evidence="2" id="KW-0547">Nucleotide-binding</keyword>
<accession>A0A372G8D1</accession>
<evidence type="ECO:0000256" key="3">
    <source>
        <dbReference type="ARBA" id="ARBA00022840"/>
    </source>
</evidence>
<evidence type="ECO:0000256" key="1">
    <source>
        <dbReference type="ARBA" id="ARBA00022448"/>
    </source>
</evidence>
<dbReference type="AlphaFoldDB" id="A0A372G8D1"/>
<keyword evidence="1" id="KW-0813">Transport</keyword>
<evidence type="ECO:0000256" key="4">
    <source>
        <dbReference type="SAM" id="MobiDB-lite"/>
    </source>
</evidence>
<dbReference type="GO" id="GO:0016887">
    <property type="term" value="F:ATP hydrolysis activity"/>
    <property type="evidence" value="ECO:0007669"/>
    <property type="project" value="InterPro"/>
</dbReference>
<feature type="compositionally biased region" description="Basic and acidic residues" evidence="4">
    <location>
        <begin position="108"/>
        <end position="125"/>
    </location>
</feature>
<organism evidence="6 7">
    <name type="scientific">Actinomadura spongiicola</name>
    <dbReference type="NCBI Taxonomy" id="2303421"/>
    <lineage>
        <taxon>Bacteria</taxon>
        <taxon>Bacillati</taxon>
        <taxon>Actinomycetota</taxon>
        <taxon>Actinomycetes</taxon>
        <taxon>Streptosporangiales</taxon>
        <taxon>Thermomonosporaceae</taxon>
        <taxon>Actinomadura</taxon>
    </lineage>
</organism>
<dbReference type="InterPro" id="IPR050319">
    <property type="entry name" value="ABC_transp_ATP-bind"/>
</dbReference>
<dbReference type="InterPro" id="IPR003439">
    <property type="entry name" value="ABC_transporter-like_ATP-bd"/>
</dbReference>
<evidence type="ECO:0000313" key="7">
    <source>
        <dbReference type="Proteomes" id="UP000262882"/>
    </source>
</evidence>
<dbReference type="OrthoDB" id="2986442at2"/>
<feature type="domain" description="ABC transporter" evidence="5">
    <location>
        <begin position="33"/>
        <end position="86"/>
    </location>
</feature>
<dbReference type="Pfam" id="PF00005">
    <property type="entry name" value="ABC_tran"/>
    <property type="match status" value="1"/>
</dbReference>
<evidence type="ECO:0000256" key="2">
    <source>
        <dbReference type="ARBA" id="ARBA00022741"/>
    </source>
</evidence>
<dbReference type="Gene3D" id="3.40.50.300">
    <property type="entry name" value="P-loop containing nucleotide triphosphate hydrolases"/>
    <property type="match status" value="1"/>
</dbReference>
<name>A0A372G8D1_9ACTN</name>
<comment type="caution">
    <text evidence="6">The sequence shown here is derived from an EMBL/GenBank/DDBJ whole genome shotgun (WGS) entry which is preliminary data.</text>
</comment>
<dbReference type="Proteomes" id="UP000262882">
    <property type="component" value="Unassembled WGS sequence"/>
</dbReference>
<feature type="region of interest" description="Disordered" evidence="4">
    <location>
        <begin position="108"/>
        <end position="131"/>
    </location>
</feature>
<sequence>MFQGSYGSLNPVKPIGRTLSKPLCAQRALDDRAVRNRMAEALERVGFPATALDRYPTEFSGGRRQRIAIARAMVMRPRLIVCDEPVSALVLSLQARILNLFNDRRARGEGDRRPLRQAADPRPDRPWPWSA</sequence>
<reference evidence="6 7" key="1">
    <citation type="submission" date="2018-08" db="EMBL/GenBank/DDBJ databases">
        <title>Actinomadura spongicola sp. nov., isolated from marine sponge Leucetta chagosensis.</title>
        <authorList>
            <person name="Li L."/>
            <person name="Lin H.W."/>
        </authorList>
    </citation>
    <scope>NUCLEOTIDE SEQUENCE [LARGE SCALE GENOMIC DNA]</scope>
    <source>
        <strain evidence="6 7">LHW52907</strain>
    </source>
</reference>
<gene>
    <name evidence="6" type="ORF">D0T12_32780</name>
</gene>
<dbReference type="InterPro" id="IPR027417">
    <property type="entry name" value="P-loop_NTPase"/>
</dbReference>
<dbReference type="SUPFAM" id="SSF52540">
    <property type="entry name" value="P-loop containing nucleoside triphosphate hydrolases"/>
    <property type="match status" value="1"/>
</dbReference>
<evidence type="ECO:0000259" key="5">
    <source>
        <dbReference type="Pfam" id="PF00005"/>
    </source>
</evidence>
<dbReference type="EMBL" id="QVNQ01000014">
    <property type="protein sequence ID" value="RFS81402.1"/>
    <property type="molecule type" value="Genomic_DNA"/>
</dbReference>
<proteinExistence type="predicted"/>
<dbReference type="RefSeq" id="WP_117404710.1">
    <property type="nucleotide sequence ID" value="NZ_QVNQ01000014.1"/>
</dbReference>
<protein>
    <submittedName>
        <fullName evidence="6">ATP-binding cassette domain-containing protein</fullName>
    </submittedName>
</protein>
<dbReference type="GO" id="GO:0005524">
    <property type="term" value="F:ATP binding"/>
    <property type="evidence" value="ECO:0007669"/>
    <property type="project" value="UniProtKB-KW"/>
</dbReference>
<keyword evidence="3 6" id="KW-0067">ATP-binding</keyword>
<keyword evidence="7" id="KW-1185">Reference proteome</keyword>
<dbReference type="PANTHER" id="PTHR43776">
    <property type="entry name" value="TRANSPORT ATP-BINDING PROTEIN"/>
    <property type="match status" value="1"/>
</dbReference>